<evidence type="ECO:0000259" key="1">
    <source>
        <dbReference type="SMART" id="SM00960"/>
    </source>
</evidence>
<dbReference type="OrthoDB" id="6078046at2"/>
<accession>A0A2G1VA49</accession>
<protein>
    <recommendedName>
        <fullName evidence="1">Roadblock/LAMTOR2 domain-containing protein</fullName>
    </recommendedName>
</protein>
<dbReference type="SMART" id="SM00960">
    <property type="entry name" value="Robl_LC7"/>
    <property type="match status" value="1"/>
</dbReference>
<gene>
    <name evidence="2" type="ORF">CLH62_20350</name>
</gene>
<dbReference type="AlphaFoldDB" id="A0A2G1VA49"/>
<organism evidence="2 3">
    <name type="scientific">Marinobacter guineae</name>
    <dbReference type="NCBI Taxonomy" id="432303"/>
    <lineage>
        <taxon>Bacteria</taxon>
        <taxon>Pseudomonadati</taxon>
        <taxon>Pseudomonadota</taxon>
        <taxon>Gammaproteobacteria</taxon>
        <taxon>Pseudomonadales</taxon>
        <taxon>Marinobacteraceae</taxon>
        <taxon>Marinobacter</taxon>
    </lineage>
</organism>
<dbReference type="Pfam" id="PF03259">
    <property type="entry name" value="Robl_LC7"/>
    <property type="match status" value="1"/>
</dbReference>
<reference evidence="2 3" key="1">
    <citation type="submission" date="2017-09" db="EMBL/GenBank/DDBJ databases">
        <title>The draft genome sequences of Marinobacter guineae M3B.</title>
        <authorList>
            <person name="Cao J."/>
        </authorList>
    </citation>
    <scope>NUCLEOTIDE SEQUENCE [LARGE SCALE GENOMIC DNA]</scope>
    <source>
        <strain evidence="2 3">M3B</strain>
    </source>
</reference>
<name>A0A2G1VA49_9GAMM</name>
<sequence>MSTAEIEKELEEFCLALKDIKSSMIISPDGLVIAKHGPTHDQDLFAALFLELKVVCEKILFQLNCDDIEEIYIRSKSGSVTVFPLFDKGYLACISSANINAGKIQIFSWKFARRIYSLL</sequence>
<evidence type="ECO:0000313" key="3">
    <source>
        <dbReference type="Proteomes" id="UP000229044"/>
    </source>
</evidence>
<dbReference type="InterPro" id="IPR004942">
    <property type="entry name" value="Roadblock/LAMTOR2_dom"/>
</dbReference>
<dbReference type="Gene3D" id="3.30.450.30">
    <property type="entry name" value="Dynein light chain 2a, cytoplasmic"/>
    <property type="match status" value="1"/>
</dbReference>
<dbReference type="RefSeq" id="WP_099620003.1">
    <property type="nucleotide sequence ID" value="NZ_KZ319345.1"/>
</dbReference>
<proteinExistence type="predicted"/>
<comment type="caution">
    <text evidence="2">The sequence shown here is derived from an EMBL/GenBank/DDBJ whole genome shotgun (WGS) entry which is preliminary data.</text>
</comment>
<dbReference type="SUPFAM" id="SSF103196">
    <property type="entry name" value="Roadblock/LC7 domain"/>
    <property type="match status" value="1"/>
</dbReference>
<feature type="domain" description="Roadblock/LAMTOR2" evidence="1">
    <location>
        <begin position="7"/>
        <end position="95"/>
    </location>
</feature>
<evidence type="ECO:0000313" key="2">
    <source>
        <dbReference type="EMBL" id="PHQ23633.1"/>
    </source>
</evidence>
<dbReference type="EMBL" id="NTFI01000013">
    <property type="protein sequence ID" value="PHQ23633.1"/>
    <property type="molecule type" value="Genomic_DNA"/>
</dbReference>
<dbReference type="Proteomes" id="UP000229044">
    <property type="component" value="Unassembled WGS sequence"/>
</dbReference>
<keyword evidence="3" id="KW-1185">Reference proteome</keyword>